<gene>
    <name evidence="1" type="ORF">CDL15_Pgr018895</name>
</gene>
<dbReference type="EMBL" id="MTKT01003945">
    <property type="protein sequence ID" value="OWM73835.1"/>
    <property type="molecule type" value="Genomic_DNA"/>
</dbReference>
<evidence type="ECO:0000313" key="1">
    <source>
        <dbReference type="EMBL" id="OWM73835.1"/>
    </source>
</evidence>
<comment type="caution">
    <text evidence="1">The sequence shown here is derived from an EMBL/GenBank/DDBJ whole genome shotgun (WGS) entry which is preliminary data.</text>
</comment>
<name>A0A218WM15_PUNGR</name>
<protein>
    <submittedName>
        <fullName evidence="1">Uncharacterized protein</fullName>
    </submittedName>
</protein>
<sequence>MSRLSHNWRLRCLPIWRLSNMCLHTLWLLYERLRQLACGAWVSVMAKVEIVGVQLIRLSEPYGLKDEGYRDGHHIPIEYPLGFETP</sequence>
<evidence type="ECO:0000313" key="2">
    <source>
        <dbReference type="Proteomes" id="UP000197138"/>
    </source>
</evidence>
<proteinExistence type="predicted"/>
<organism evidence="1 2">
    <name type="scientific">Punica granatum</name>
    <name type="common">Pomegranate</name>
    <dbReference type="NCBI Taxonomy" id="22663"/>
    <lineage>
        <taxon>Eukaryota</taxon>
        <taxon>Viridiplantae</taxon>
        <taxon>Streptophyta</taxon>
        <taxon>Embryophyta</taxon>
        <taxon>Tracheophyta</taxon>
        <taxon>Spermatophyta</taxon>
        <taxon>Magnoliopsida</taxon>
        <taxon>eudicotyledons</taxon>
        <taxon>Gunneridae</taxon>
        <taxon>Pentapetalae</taxon>
        <taxon>rosids</taxon>
        <taxon>malvids</taxon>
        <taxon>Myrtales</taxon>
        <taxon>Lythraceae</taxon>
        <taxon>Punica</taxon>
    </lineage>
</organism>
<reference evidence="2" key="1">
    <citation type="journal article" date="2017" name="Plant J.">
        <title>The pomegranate (Punica granatum L.) genome and the genomics of punicalagin biosynthesis.</title>
        <authorList>
            <person name="Qin G."/>
            <person name="Xu C."/>
            <person name="Ming R."/>
            <person name="Tang H."/>
            <person name="Guyot R."/>
            <person name="Kramer E.M."/>
            <person name="Hu Y."/>
            <person name="Yi X."/>
            <person name="Qi Y."/>
            <person name="Xu X."/>
            <person name="Gao Z."/>
            <person name="Pan H."/>
            <person name="Jian J."/>
            <person name="Tian Y."/>
            <person name="Yue Z."/>
            <person name="Xu Y."/>
        </authorList>
    </citation>
    <scope>NUCLEOTIDE SEQUENCE [LARGE SCALE GENOMIC DNA]</scope>
    <source>
        <strain evidence="2">cv. Dabenzi</strain>
    </source>
</reference>
<accession>A0A218WM15</accession>
<dbReference type="AlphaFoldDB" id="A0A218WM15"/>
<dbReference type="Proteomes" id="UP000197138">
    <property type="component" value="Unassembled WGS sequence"/>
</dbReference>